<dbReference type="KEGG" id="nmx:NMA510612_1268"/>
<gene>
    <name evidence="1" type="ORF">NMA510612_1268</name>
</gene>
<name>X5F8Q3_NEIME</name>
<proteinExistence type="predicted"/>
<dbReference type="Proteomes" id="UP000023582">
    <property type="component" value="Chromosome"/>
</dbReference>
<organism evidence="1 2">
    <name type="scientific">Neisseria meningitidis</name>
    <dbReference type="NCBI Taxonomy" id="487"/>
    <lineage>
        <taxon>Bacteria</taxon>
        <taxon>Pseudomonadati</taxon>
        <taxon>Pseudomonadota</taxon>
        <taxon>Betaproteobacteria</taxon>
        <taxon>Neisseriales</taxon>
        <taxon>Neisseriaceae</taxon>
        <taxon>Neisseria</taxon>
    </lineage>
</organism>
<dbReference type="EMBL" id="CP007524">
    <property type="protein sequence ID" value="AHW75558.1"/>
    <property type="molecule type" value="Genomic_DNA"/>
</dbReference>
<reference evidence="1 2" key="1">
    <citation type="journal article" date="2014" name="Genome Announc.">
        <title>Complete Genome Sequence of Neisseria meningitidis Serogroup A Strain NMA510612, Isolated from a Patient with Bacterial Meningitis in China.</title>
        <authorList>
            <person name="Zhang Y."/>
            <person name="Yang J."/>
            <person name="Xu L."/>
            <person name="Zhu Y."/>
            <person name="Liu B."/>
            <person name="Shao Z."/>
            <person name="Zhang X."/>
            <person name="Jin Q."/>
        </authorList>
    </citation>
    <scope>NUCLEOTIDE SEQUENCE [LARGE SCALE GENOMIC DNA]</scope>
    <source>
        <strain evidence="2">NMA510612</strain>
    </source>
</reference>
<evidence type="ECO:0000313" key="2">
    <source>
        <dbReference type="Proteomes" id="UP000023582"/>
    </source>
</evidence>
<protein>
    <submittedName>
        <fullName evidence="1">Uncharacterized protein</fullName>
    </submittedName>
</protein>
<dbReference type="AlphaFoldDB" id="X5F8Q3"/>
<accession>X5F8Q3</accession>
<evidence type="ECO:0000313" key="1">
    <source>
        <dbReference type="EMBL" id="AHW75558.1"/>
    </source>
</evidence>
<reference evidence="2" key="2">
    <citation type="submission" date="2014-02" db="EMBL/GenBank/DDBJ databases">
        <title>Complete Genome Sequence of Neisseria meningitides, serogroup A strain 510612.</title>
        <authorList>
            <person name="Zhang X."/>
            <person name="Zhang Y."/>
            <person name="Yang J."/>
            <person name="Zhu Y."/>
            <person name="Jin Q."/>
        </authorList>
    </citation>
    <scope>NUCLEOTIDE SEQUENCE</scope>
    <source>
        <strain evidence="2">NMA510612</strain>
    </source>
</reference>
<sequence>MVSVYAVFQTHSGFVLTEKMPPETHFSVSDGIFDEKGLR</sequence>